<evidence type="ECO:0000313" key="1">
    <source>
        <dbReference type="EMBL" id="TYH91802.1"/>
    </source>
</evidence>
<proteinExistence type="predicted"/>
<accession>A0A5D2ML11</accession>
<dbReference type="AlphaFoldDB" id="A0A5D2ML11"/>
<dbReference type="EMBL" id="CM017622">
    <property type="protein sequence ID" value="TYH91802.1"/>
    <property type="molecule type" value="Genomic_DNA"/>
</dbReference>
<reference evidence="1 2" key="1">
    <citation type="submission" date="2019-07" db="EMBL/GenBank/DDBJ databases">
        <title>WGS assembly of Gossypium tomentosum.</title>
        <authorList>
            <person name="Chen Z.J."/>
            <person name="Sreedasyam A."/>
            <person name="Ando A."/>
            <person name="Song Q."/>
            <person name="De L."/>
            <person name="Hulse-Kemp A."/>
            <person name="Ding M."/>
            <person name="Ye W."/>
            <person name="Kirkbride R."/>
            <person name="Jenkins J."/>
            <person name="Plott C."/>
            <person name="Lovell J."/>
            <person name="Lin Y.-M."/>
            <person name="Vaughn R."/>
            <person name="Liu B."/>
            <person name="Li W."/>
            <person name="Simpson S."/>
            <person name="Scheffler B."/>
            <person name="Saski C."/>
            <person name="Grover C."/>
            <person name="Hu G."/>
            <person name="Conover J."/>
            <person name="Carlson J."/>
            <person name="Shu S."/>
            <person name="Boston L."/>
            <person name="Williams M."/>
            <person name="Peterson D."/>
            <person name="Mcgee K."/>
            <person name="Jones D."/>
            <person name="Wendel J."/>
            <person name="Stelly D."/>
            <person name="Grimwood J."/>
            <person name="Schmutz J."/>
        </authorList>
    </citation>
    <scope>NUCLEOTIDE SEQUENCE [LARGE SCALE GENOMIC DNA]</scope>
    <source>
        <strain evidence="1">7179.01</strain>
    </source>
</reference>
<protein>
    <submittedName>
        <fullName evidence="1">Uncharacterized protein</fullName>
    </submittedName>
</protein>
<name>A0A5D2ML11_GOSTO</name>
<gene>
    <name evidence="1" type="ORF">ES332_A13G139000v1</name>
</gene>
<dbReference type="Proteomes" id="UP000322667">
    <property type="component" value="Chromosome A13"/>
</dbReference>
<evidence type="ECO:0000313" key="2">
    <source>
        <dbReference type="Proteomes" id="UP000322667"/>
    </source>
</evidence>
<sequence>MSILPAGEAYGRQRFILNFLNSAIHENLSNQGSIQINVCCYPGEPASSPAISIKVQVNHFPNGIPNYLDNFLLV</sequence>
<organism evidence="1 2">
    <name type="scientific">Gossypium tomentosum</name>
    <name type="common">Hawaiian cotton</name>
    <name type="synonym">Gossypium sandvicense</name>
    <dbReference type="NCBI Taxonomy" id="34277"/>
    <lineage>
        <taxon>Eukaryota</taxon>
        <taxon>Viridiplantae</taxon>
        <taxon>Streptophyta</taxon>
        <taxon>Embryophyta</taxon>
        <taxon>Tracheophyta</taxon>
        <taxon>Spermatophyta</taxon>
        <taxon>Magnoliopsida</taxon>
        <taxon>eudicotyledons</taxon>
        <taxon>Gunneridae</taxon>
        <taxon>Pentapetalae</taxon>
        <taxon>rosids</taxon>
        <taxon>malvids</taxon>
        <taxon>Malvales</taxon>
        <taxon>Malvaceae</taxon>
        <taxon>Malvoideae</taxon>
        <taxon>Gossypium</taxon>
    </lineage>
</organism>
<keyword evidence="2" id="KW-1185">Reference proteome</keyword>